<comment type="caution">
    <text evidence="3">The sequence shown here is derived from an EMBL/GenBank/DDBJ whole genome shotgun (WGS) entry which is preliminary data.</text>
</comment>
<dbReference type="RefSeq" id="WP_186638372.1">
    <property type="nucleotide sequence ID" value="NZ_JACOAF010000030.1"/>
</dbReference>
<organism evidence="3 4">
    <name type="scientific">Rufibacter sediminis</name>
    <dbReference type="NCBI Taxonomy" id="2762756"/>
    <lineage>
        <taxon>Bacteria</taxon>
        <taxon>Pseudomonadati</taxon>
        <taxon>Bacteroidota</taxon>
        <taxon>Cytophagia</taxon>
        <taxon>Cytophagales</taxon>
        <taxon>Hymenobacteraceae</taxon>
        <taxon>Rufibacter</taxon>
    </lineage>
</organism>
<evidence type="ECO:0000256" key="1">
    <source>
        <dbReference type="SAM" id="MobiDB-lite"/>
    </source>
</evidence>
<proteinExistence type="predicted"/>
<dbReference type="PROSITE" id="PS51257">
    <property type="entry name" value="PROKAR_LIPOPROTEIN"/>
    <property type="match status" value="1"/>
</dbReference>
<evidence type="ECO:0000256" key="2">
    <source>
        <dbReference type="SAM" id="SignalP"/>
    </source>
</evidence>
<feature type="region of interest" description="Disordered" evidence="1">
    <location>
        <begin position="20"/>
        <end position="64"/>
    </location>
</feature>
<evidence type="ECO:0000313" key="4">
    <source>
        <dbReference type="Proteomes" id="UP000659698"/>
    </source>
</evidence>
<feature type="compositionally biased region" description="Basic and acidic residues" evidence="1">
    <location>
        <begin position="22"/>
        <end position="37"/>
    </location>
</feature>
<sequence>MKKTLFVMALAAGMLSFSSCDSAKENQVEDQTERTEDIQDDADNPVPEEAAEEREDSVDAADPS</sequence>
<name>A0ABR6VTL0_9BACT</name>
<feature type="compositionally biased region" description="Acidic residues" evidence="1">
    <location>
        <begin position="49"/>
        <end position="64"/>
    </location>
</feature>
<feature type="chain" id="PRO_5045320898" evidence="2">
    <location>
        <begin position="24"/>
        <end position="64"/>
    </location>
</feature>
<evidence type="ECO:0000313" key="3">
    <source>
        <dbReference type="EMBL" id="MBC3540491.1"/>
    </source>
</evidence>
<dbReference type="EMBL" id="JACOAF010000030">
    <property type="protein sequence ID" value="MBC3540491.1"/>
    <property type="molecule type" value="Genomic_DNA"/>
</dbReference>
<keyword evidence="2" id="KW-0732">Signal</keyword>
<feature type="signal peptide" evidence="2">
    <location>
        <begin position="1"/>
        <end position="23"/>
    </location>
</feature>
<accession>A0ABR6VTL0</accession>
<gene>
    <name evidence="3" type="ORF">H7U12_12435</name>
</gene>
<dbReference type="Proteomes" id="UP000659698">
    <property type="component" value="Unassembled WGS sequence"/>
</dbReference>
<protein>
    <submittedName>
        <fullName evidence="3">Uncharacterized protein</fullName>
    </submittedName>
</protein>
<keyword evidence="4" id="KW-1185">Reference proteome</keyword>
<reference evidence="3 4" key="1">
    <citation type="journal article" date="2019" name="Int. J. Syst. Evol. Microbiol.">
        <title>Rufibacter sediminis sp. nov., isolated from freshwater lake sediment.</title>
        <authorList>
            <person name="Qu J.H."/>
            <person name="Zhang L.J."/>
            <person name="Fu Y.H."/>
            <person name="Li H.F."/>
        </authorList>
    </citation>
    <scope>NUCLEOTIDE SEQUENCE [LARGE SCALE GENOMIC DNA]</scope>
    <source>
        <strain evidence="3 4">H-1</strain>
    </source>
</reference>